<dbReference type="OMA" id="HESGMVF"/>
<proteinExistence type="predicted"/>
<evidence type="ECO:0000313" key="2">
    <source>
        <dbReference type="RefSeq" id="XP_022079671.1"/>
    </source>
</evidence>
<accession>A0A8B7XHG8</accession>
<keyword evidence="1" id="KW-1185">Reference proteome</keyword>
<dbReference type="KEGG" id="aplc:110973287"/>
<dbReference type="AlphaFoldDB" id="A0A8B7XHG8"/>
<dbReference type="RefSeq" id="XP_022079671.1">
    <property type="nucleotide sequence ID" value="XM_022223979.1"/>
</dbReference>
<dbReference type="Proteomes" id="UP000694845">
    <property type="component" value="Unplaced"/>
</dbReference>
<evidence type="ECO:0000313" key="1">
    <source>
        <dbReference type="Proteomes" id="UP000694845"/>
    </source>
</evidence>
<name>A0A8B7XHG8_ACAPL</name>
<dbReference type="OrthoDB" id="2126785at2759"/>
<organism evidence="1 2">
    <name type="scientific">Acanthaster planci</name>
    <name type="common">Crown-of-thorns starfish</name>
    <dbReference type="NCBI Taxonomy" id="133434"/>
    <lineage>
        <taxon>Eukaryota</taxon>
        <taxon>Metazoa</taxon>
        <taxon>Echinodermata</taxon>
        <taxon>Eleutherozoa</taxon>
        <taxon>Asterozoa</taxon>
        <taxon>Asteroidea</taxon>
        <taxon>Valvatacea</taxon>
        <taxon>Valvatida</taxon>
        <taxon>Acanthasteridae</taxon>
        <taxon>Acanthaster</taxon>
    </lineage>
</organism>
<gene>
    <name evidence="2" type="primary">LOC110973287</name>
</gene>
<dbReference type="GeneID" id="110973287"/>
<reference evidence="2" key="1">
    <citation type="submission" date="2025-08" db="UniProtKB">
        <authorList>
            <consortium name="RefSeq"/>
        </authorList>
    </citation>
    <scope>IDENTIFICATION</scope>
</reference>
<sequence length="407" mass="46509">MEAWNRLLTSARVEPADLFRQILTEVLDDLMDQVSGPSRTEKVKHSLRNISRMYKGGLSRASSQYRPDWSDSANRCAYVFLYLMQHCHLVYSSLQRESNDIIAAWRNMSNMKVCSIGGGPGSDLVGVTTFLREYGIFPPSLECLVLDLYPNWKDTWDTIHQCIPEHFRVKYERCDVVTDVGLASNAHQFIQQADLITLVKFFSAVSAFFRTDQGRSRGNFLRSILREIKPGCLVLYIDNVHDSDTQFEREFASRVGLEKVSQFRGRPTLPFDQYSLTVENYCRVLDFKPMRSCNVIIQLYKKEAVQRFSRLVTPFDYINSGSGRLDNINRPGSLQPRLSFCPSTEGVPIAATDALVHESGMVFSWVTSCLYFLISNDHDTPARIHDTPRNWTSHASAGNNSPYKYYP</sequence>
<protein>
    <submittedName>
        <fullName evidence="2">Uncharacterized protein LOC110973287</fullName>
    </submittedName>
</protein>